<evidence type="ECO:0000313" key="3">
    <source>
        <dbReference type="Proteomes" id="UP000762676"/>
    </source>
</evidence>
<sequence length="842" mass="93778">MKVAAPWMTTSAVVVDTLPLDDPLDNKMGRTDVIVKYRVKRLVEIRSWMAKARESLEFPRPFLPGTSTRASRSVSDIHMRPSQLDLKVCESLKALWTDSHDQSQRQDSRSTIQLKKSFRSLPPTFAIKGAGQTEMPTDTINAVAGCPHWSDLVPEGERRVLEHPHRVNGSLWNLSMKLARQSLQPPGKLKQTVISDKGPSPQVITTATQASGDGSTIDNEQEGLSSNCRCAVENDSILKTSVTEDVGDRNHTHHEAEKKTQLNKEFSKKKEPLDDEQERVYPSLVLCEFDDNFDAEGRDSPKLNNVLNIDVHTAEFTPKEEVAKQDQIVNDSEFFNNLEITYSEEALAAAESKPKPNTSEIFIGDSGLSSFGPDANISRSSNECTANDESEAISLFEDPSSEHQKHGLTIDTENWCWCPNEEKEDNANSCSLSNPHFGDEGFAEPSHVSAFMHAWGETPTGPFPEDESEIPEQYSSTPAYWQRLHHSRQMSLPLLAVCQQESQPTGSDYQMLKRHPEQQSPPASPASSASEIHEQMRNIKTGQAIPSVIEGFPLASTAERTLGYLFEQHCSSSHWQCWTRGESFELCEDQSLEEKLYDDTSVSVDHSTPCAADANVPASLSTHLSKDDIETMLRDTNPNDQLLPLGDQSSSECSEVSGDTPTYDSQTTKNCPESVLSLSSESIAHLRDVSFEDLSVSERRFVAQALELEWGCSSFKEHGKENNSPDSSSSDQNGKENSSRDSSSFHEDNKGNNLPDRTSSNQDGNENSSQGRRSMPKRERPDQTPIRTSFLQPPRRTYQETRHSLSDLRGIVERGSLSVDRRAAARQAEMMWGQAASSVRRR</sequence>
<dbReference type="AlphaFoldDB" id="A0AAV4HQ78"/>
<feature type="region of interest" description="Disordered" evidence="1">
    <location>
        <begin position="505"/>
        <end position="532"/>
    </location>
</feature>
<feature type="region of interest" description="Disordered" evidence="1">
    <location>
        <begin position="715"/>
        <end position="804"/>
    </location>
</feature>
<name>A0AAV4HQ78_9GAST</name>
<feature type="compositionally biased region" description="Polar residues" evidence="1">
    <location>
        <begin position="751"/>
        <end position="772"/>
    </location>
</feature>
<feature type="compositionally biased region" description="Basic and acidic residues" evidence="1">
    <location>
        <begin position="733"/>
        <end position="750"/>
    </location>
</feature>
<feature type="region of interest" description="Disordered" evidence="1">
    <location>
        <begin position="245"/>
        <end position="275"/>
    </location>
</feature>
<organism evidence="2 3">
    <name type="scientific">Elysia marginata</name>
    <dbReference type="NCBI Taxonomy" id="1093978"/>
    <lineage>
        <taxon>Eukaryota</taxon>
        <taxon>Metazoa</taxon>
        <taxon>Spiralia</taxon>
        <taxon>Lophotrochozoa</taxon>
        <taxon>Mollusca</taxon>
        <taxon>Gastropoda</taxon>
        <taxon>Heterobranchia</taxon>
        <taxon>Euthyneura</taxon>
        <taxon>Panpulmonata</taxon>
        <taxon>Sacoglossa</taxon>
        <taxon>Placobranchoidea</taxon>
        <taxon>Plakobranchidae</taxon>
        <taxon>Elysia</taxon>
    </lineage>
</organism>
<evidence type="ECO:0000256" key="1">
    <source>
        <dbReference type="SAM" id="MobiDB-lite"/>
    </source>
</evidence>
<comment type="caution">
    <text evidence="2">The sequence shown here is derived from an EMBL/GenBank/DDBJ whole genome shotgun (WGS) entry which is preliminary data.</text>
</comment>
<dbReference type="EMBL" id="BMAT01005716">
    <property type="protein sequence ID" value="GFR98730.1"/>
    <property type="molecule type" value="Genomic_DNA"/>
</dbReference>
<feature type="compositionally biased region" description="Basic and acidic residues" evidence="1">
    <location>
        <begin position="246"/>
        <end position="272"/>
    </location>
</feature>
<accession>A0AAV4HQ78</accession>
<protein>
    <recommendedName>
        <fullName evidence="4">Protein aurora borealis</fullName>
    </recommendedName>
</protein>
<dbReference type="Proteomes" id="UP000762676">
    <property type="component" value="Unassembled WGS sequence"/>
</dbReference>
<feature type="region of interest" description="Disordered" evidence="1">
    <location>
        <begin position="635"/>
        <end position="670"/>
    </location>
</feature>
<evidence type="ECO:0000313" key="2">
    <source>
        <dbReference type="EMBL" id="GFR98730.1"/>
    </source>
</evidence>
<reference evidence="2 3" key="1">
    <citation type="journal article" date="2021" name="Elife">
        <title>Chloroplast acquisition without the gene transfer in kleptoplastic sea slugs, Plakobranchus ocellatus.</title>
        <authorList>
            <person name="Maeda T."/>
            <person name="Takahashi S."/>
            <person name="Yoshida T."/>
            <person name="Shimamura S."/>
            <person name="Takaki Y."/>
            <person name="Nagai Y."/>
            <person name="Toyoda A."/>
            <person name="Suzuki Y."/>
            <person name="Arimoto A."/>
            <person name="Ishii H."/>
            <person name="Satoh N."/>
            <person name="Nishiyama T."/>
            <person name="Hasebe M."/>
            <person name="Maruyama T."/>
            <person name="Minagawa J."/>
            <person name="Obokata J."/>
            <person name="Shigenobu S."/>
        </authorList>
    </citation>
    <scope>NUCLEOTIDE SEQUENCE [LARGE SCALE GENOMIC DNA]</scope>
</reference>
<gene>
    <name evidence="2" type="ORF">ElyMa_002775900</name>
</gene>
<keyword evidence="3" id="KW-1185">Reference proteome</keyword>
<feature type="compositionally biased region" description="Polar residues" evidence="1">
    <location>
        <begin position="647"/>
        <end position="670"/>
    </location>
</feature>
<evidence type="ECO:0008006" key="4">
    <source>
        <dbReference type="Google" id="ProtNLM"/>
    </source>
</evidence>
<proteinExistence type="predicted"/>